<dbReference type="Proteomes" id="UP001141961">
    <property type="component" value="Unassembled WGS sequence"/>
</dbReference>
<accession>A0AAW6BA53</accession>
<protein>
    <submittedName>
        <fullName evidence="1">Bacteriophage abortive infection AbiH family protein</fullName>
    </submittedName>
</protein>
<dbReference type="AlphaFoldDB" id="A0AAW6BA53"/>
<name>A0AAW6BA53_LACAM</name>
<reference evidence="1" key="1">
    <citation type="journal article" date="2022" name="Microorganisms">
        <title>Antibiotic Susceptibility, Resistance Gene Determinants and Corresponding Genomic Regions in Lactobacillus amylovorus Isolates Derived from Wild Boars and Domestic Pigs.</title>
        <authorList>
            <person name="Moravkova M."/>
            <person name="Kostovova I."/>
            <person name="Kavanova K."/>
            <person name="Pechar R."/>
            <person name="Stanek S."/>
            <person name="Brychta A."/>
            <person name="Zeman M."/>
            <person name="Kubasova T."/>
        </authorList>
    </citation>
    <scope>NUCLEOTIDE SEQUENCE</scope>
    <source>
        <strain evidence="1">M597B</strain>
    </source>
</reference>
<dbReference type="EMBL" id="JAOTHD010000010">
    <property type="protein sequence ID" value="MDB6246571.1"/>
    <property type="molecule type" value="Genomic_DNA"/>
</dbReference>
<dbReference type="InterPro" id="IPR025935">
    <property type="entry name" value="AbiH"/>
</dbReference>
<evidence type="ECO:0000313" key="1">
    <source>
        <dbReference type="EMBL" id="MDB6246571.1"/>
    </source>
</evidence>
<dbReference type="Pfam" id="PF14253">
    <property type="entry name" value="AbiH"/>
    <property type="match status" value="1"/>
</dbReference>
<evidence type="ECO:0000313" key="2">
    <source>
        <dbReference type="Proteomes" id="UP001141961"/>
    </source>
</evidence>
<comment type="caution">
    <text evidence="1">The sequence shown here is derived from an EMBL/GenBank/DDBJ whole genome shotgun (WGS) entry which is preliminary data.</text>
</comment>
<organism evidence="1 2">
    <name type="scientific">Lactobacillus amylovorus</name>
    <dbReference type="NCBI Taxonomy" id="1604"/>
    <lineage>
        <taxon>Bacteria</taxon>
        <taxon>Bacillati</taxon>
        <taxon>Bacillota</taxon>
        <taxon>Bacilli</taxon>
        <taxon>Lactobacillales</taxon>
        <taxon>Lactobacillaceae</taxon>
        <taxon>Lactobacillus</taxon>
    </lineage>
</organism>
<reference evidence="1" key="2">
    <citation type="submission" date="2022-10" db="EMBL/GenBank/DDBJ databases">
        <authorList>
            <person name="Kostovova I."/>
            <person name="Moravkova M."/>
            <person name="Pechar R."/>
        </authorList>
    </citation>
    <scope>NUCLEOTIDE SEQUENCE</scope>
    <source>
        <strain evidence="1">M597B</strain>
    </source>
</reference>
<sequence>MRKLVILGNGIDLNFGLHSSFKDYFESNDAPQKLKRLIELDGKENWYNLENFIMKMSSTRLDGNSTIMEHPGVYHETYYRLIPQMYLIQKSLIKYLKHEEEHVEKGCFSKNVRKYLESASSIINFNYTDITTDSYKIPRQKIYHVHGSLKEKYIILGNANESLVEGVPNYYRVFSKPYLRDILDLKRYLGKKYLHKIDIFNRFKTYDAYYYSQYKLSPYLIEPEVYQILCSMSNYYDENSKYFYDKKFDLFKDVRKEDFRRIEQILLKTQQNKDFFTGFIDYLVDNCFRPFKIKLPIKPEENNIPEYYAFPEEFDEITIIGHSLQSDKELIADLIRACINLKKINIFRFNGEEKQNLNILLKYNDLDENIVVNEIEY</sequence>
<dbReference type="RefSeq" id="WP_271326939.1">
    <property type="nucleotide sequence ID" value="NZ_JAOTHC010000010.1"/>
</dbReference>
<proteinExistence type="predicted"/>
<gene>
    <name evidence="1" type="ORF">ODV14_04340</name>
</gene>